<protein>
    <recommendedName>
        <fullName evidence="2">DNA primase/polymerase bifunctional N-terminal domain-containing protein</fullName>
    </recommendedName>
</protein>
<name>A0A7X0LJQ5_9BACT</name>
<evidence type="ECO:0000256" key="1">
    <source>
        <dbReference type="ARBA" id="ARBA00022801"/>
    </source>
</evidence>
<keyword evidence="4" id="KW-1185">Reference proteome</keyword>
<keyword evidence="1" id="KW-0378">Hydrolase</keyword>
<dbReference type="SMART" id="SM00943">
    <property type="entry name" value="Prim-Pol"/>
    <property type="match status" value="1"/>
</dbReference>
<gene>
    <name evidence="3" type="ORF">HNQ40_000657</name>
</gene>
<dbReference type="RefSeq" id="WP_184676362.1">
    <property type="nucleotide sequence ID" value="NZ_JACHGY010000001.1"/>
</dbReference>
<evidence type="ECO:0000313" key="3">
    <source>
        <dbReference type="EMBL" id="MBB6428851.1"/>
    </source>
</evidence>
<dbReference type="Pfam" id="PF09250">
    <property type="entry name" value="Prim-Pol"/>
    <property type="match status" value="1"/>
</dbReference>
<feature type="domain" description="DNA primase/polymerase bifunctional N-terminal" evidence="2">
    <location>
        <begin position="12"/>
        <end position="171"/>
    </location>
</feature>
<dbReference type="PANTHER" id="PTHR35372">
    <property type="entry name" value="ATP BINDING PROTEIN-RELATED"/>
    <property type="match status" value="1"/>
</dbReference>
<dbReference type="AlphaFoldDB" id="A0A7X0LJQ5"/>
<comment type="caution">
    <text evidence="3">The sequence shown here is derived from an EMBL/GenBank/DDBJ whole genome shotgun (WGS) entry which is preliminary data.</text>
</comment>
<reference evidence="3 4" key="1">
    <citation type="submission" date="2020-08" db="EMBL/GenBank/DDBJ databases">
        <title>Genomic Encyclopedia of Type Strains, Phase IV (KMG-IV): sequencing the most valuable type-strain genomes for metagenomic binning, comparative biology and taxonomic classification.</title>
        <authorList>
            <person name="Goeker M."/>
        </authorList>
    </citation>
    <scope>NUCLEOTIDE SEQUENCE [LARGE SCALE GENOMIC DNA]</scope>
    <source>
        <strain evidence="3 4">DSM 103725</strain>
    </source>
</reference>
<dbReference type="Proteomes" id="UP000541810">
    <property type="component" value="Unassembled WGS sequence"/>
</dbReference>
<dbReference type="PANTHER" id="PTHR35372:SF2">
    <property type="entry name" value="SF3 HELICASE DOMAIN-CONTAINING PROTEIN"/>
    <property type="match status" value="1"/>
</dbReference>
<dbReference type="GO" id="GO:0016787">
    <property type="term" value="F:hydrolase activity"/>
    <property type="evidence" value="ECO:0007669"/>
    <property type="project" value="UniProtKB-KW"/>
</dbReference>
<dbReference type="SUPFAM" id="SSF56747">
    <property type="entry name" value="Prim-pol domain"/>
    <property type="match status" value="1"/>
</dbReference>
<accession>A0A7X0LJQ5</accession>
<organism evidence="3 4">
    <name type="scientific">Algisphaera agarilytica</name>
    <dbReference type="NCBI Taxonomy" id="1385975"/>
    <lineage>
        <taxon>Bacteria</taxon>
        <taxon>Pseudomonadati</taxon>
        <taxon>Planctomycetota</taxon>
        <taxon>Phycisphaerae</taxon>
        <taxon>Phycisphaerales</taxon>
        <taxon>Phycisphaeraceae</taxon>
        <taxon>Algisphaera</taxon>
    </lineage>
</organism>
<evidence type="ECO:0000259" key="2">
    <source>
        <dbReference type="SMART" id="SM00943"/>
    </source>
</evidence>
<sequence>MNDLNKLLRKEALAAVGRGWKVFPLAPRSKMPLRNSAGWKDASTCPEQVQLWWSKTPEANIGLATGEVSGVVVLDVDPQHGGNESLTALEAEHGPLPTTVETATGGGGRHLYFNHPGRRISTSISKIGDGLDVLGDRGSVVLPESIHKTGTVYEWTHSPNTTPIADLPGWLGKLMDGPPSGSYSSPVYTPPVNLSSLSSSVLSVTPELESLIVSTQPTAEGQRHRRLFDLARGLKALPEYAQAEARAVRQIVKQWHALAQPIIGTKEWEATWGDFVESWPKVKHPAGTGPFAEAVSRAKQAPNPPEAEEFDSPSTKLLLRICRELQRQAGDEPFYLACRTAAQAISINHNSASRLLKMFTADGLLELVAKNTTHRATRYRYLGSMD</sequence>
<dbReference type="CDD" id="cd04859">
    <property type="entry name" value="Prim_Pol"/>
    <property type="match status" value="1"/>
</dbReference>
<dbReference type="InterPro" id="IPR051620">
    <property type="entry name" value="ORF904-like_C"/>
</dbReference>
<dbReference type="InterPro" id="IPR015330">
    <property type="entry name" value="DNA_primase/pol_bifunc_N"/>
</dbReference>
<proteinExistence type="predicted"/>
<evidence type="ECO:0000313" key="4">
    <source>
        <dbReference type="Proteomes" id="UP000541810"/>
    </source>
</evidence>
<dbReference type="EMBL" id="JACHGY010000001">
    <property type="protein sequence ID" value="MBB6428851.1"/>
    <property type="molecule type" value="Genomic_DNA"/>
</dbReference>